<evidence type="ECO:0000256" key="8">
    <source>
        <dbReference type="ARBA" id="ARBA00022723"/>
    </source>
</evidence>
<keyword evidence="5 16" id="KW-0813">Transport</keyword>
<dbReference type="Pfam" id="PF03765">
    <property type="entry name" value="CRAL_TRIO_N"/>
    <property type="match status" value="1"/>
</dbReference>
<keyword evidence="18" id="KW-1133">Transmembrane helix</keyword>
<dbReference type="Pfam" id="PF00650">
    <property type="entry name" value="CRAL_TRIO"/>
    <property type="match status" value="1"/>
</dbReference>
<dbReference type="EMBL" id="JAQQWP010000001">
    <property type="protein sequence ID" value="KAK8133315.1"/>
    <property type="molecule type" value="Genomic_DNA"/>
</dbReference>
<dbReference type="InterPro" id="IPR036865">
    <property type="entry name" value="CRAL-TRIO_dom_sf"/>
</dbReference>
<comment type="subcellular location">
    <subcellularLocation>
        <location evidence="16">Cytoplasm</location>
    </subcellularLocation>
    <subcellularLocation>
        <location evidence="2 16">Endoplasmic reticulum membrane</location>
        <topology evidence="2 16">Peripheral membrane protein</topology>
    </subcellularLocation>
    <subcellularLocation>
        <location evidence="16">Microsome membrane</location>
        <topology evidence="16">Peripheral membrane protein</topology>
    </subcellularLocation>
</comment>
<keyword evidence="11" id="KW-0408">Iron</keyword>
<dbReference type="CDD" id="cd00170">
    <property type="entry name" value="SEC14"/>
    <property type="match status" value="1"/>
</dbReference>
<name>A0AAW0REF8_9PEZI</name>
<evidence type="ECO:0000256" key="1">
    <source>
        <dbReference type="ARBA" id="ARBA00001970"/>
    </source>
</evidence>
<dbReference type="InterPro" id="IPR036273">
    <property type="entry name" value="CRAL/TRIO_N_dom_sf"/>
</dbReference>
<evidence type="ECO:0000259" key="19">
    <source>
        <dbReference type="PROSITE" id="PS50191"/>
    </source>
</evidence>
<feature type="domain" description="CRAL-TRIO" evidence="19">
    <location>
        <begin position="169"/>
        <end position="354"/>
    </location>
</feature>
<comment type="cofactor">
    <cofactor evidence="1">
        <name>heme b</name>
        <dbReference type="ChEBI" id="CHEBI:60344"/>
    </cofactor>
</comment>
<evidence type="ECO:0000256" key="18">
    <source>
        <dbReference type="SAM" id="Phobius"/>
    </source>
</evidence>
<feature type="compositionally biased region" description="Basic and acidic residues" evidence="17">
    <location>
        <begin position="81"/>
        <end position="91"/>
    </location>
</feature>
<dbReference type="InterPro" id="IPR042938">
    <property type="entry name" value="Sfh5"/>
</dbReference>
<feature type="region of interest" description="Disordered" evidence="17">
    <location>
        <begin position="1"/>
        <end position="93"/>
    </location>
</feature>
<keyword evidence="9 16" id="KW-0256">Endoplasmic reticulum</keyword>
<accession>A0AAW0REF8</accession>
<dbReference type="InterPro" id="IPR011074">
    <property type="entry name" value="CRAL/TRIO_N_dom"/>
</dbReference>
<keyword evidence="7" id="KW-0349">Heme</keyword>
<organism evidence="20 21">
    <name type="scientific">Apiospora kogelbergensis</name>
    <dbReference type="NCBI Taxonomy" id="1337665"/>
    <lineage>
        <taxon>Eukaryota</taxon>
        <taxon>Fungi</taxon>
        <taxon>Dikarya</taxon>
        <taxon>Ascomycota</taxon>
        <taxon>Pezizomycotina</taxon>
        <taxon>Sordariomycetes</taxon>
        <taxon>Xylariomycetidae</taxon>
        <taxon>Amphisphaeriales</taxon>
        <taxon>Apiosporaceae</taxon>
        <taxon>Apiospora</taxon>
    </lineage>
</organism>
<dbReference type="GO" id="GO:0017157">
    <property type="term" value="P:regulation of exocytosis"/>
    <property type="evidence" value="ECO:0007669"/>
    <property type="project" value="TreeGrafter"/>
</dbReference>
<dbReference type="Gene3D" id="3.40.525.10">
    <property type="entry name" value="CRAL-TRIO lipid binding domain"/>
    <property type="match status" value="1"/>
</dbReference>
<dbReference type="SUPFAM" id="SSF52087">
    <property type="entry name" value="CRAL/TRIO domain"/>
    <property type="match status" value="1"/>
</dbReference>
<dbReference type="InterPro" id="IPR001251">
    <property type="entry name" value="CRAL-TRIO_dom"/>
</dbReference>
<dbReference type="PANTHER" id="PTHR47669:SF1">
    <property type="entry name" value="PHOSPHATIDYLINOSITOL TRANSFER PROTEIN SFH5"/>
    <property type="match status" value="1"/>
</dbReference>
<dbReference type="GO" id="GO:0005829">
    <property type="term" value="C:cytosol"/>
    <property type="evidence" value="ECO:0007669"/>
    <property type="project" value="TreeGrafter"/>
</dbReference>
<evidence type="ECO:0000256" key="17">
    <source>
        <dbReference type="SAM" id="MobiDB-lite"/>
    </source>
</evidence>
<comment type="caution">
    <text evidence="20">The sequence shown here is derived from an EMBL/GenBank/DDBJ whole genome shotgun (WGS) entry which is preliminary data.</text>
</comment>
<dbReference type="GO" id="GO:0032541">
    <property type="term" value="C:cortical endoplasmic reticulum"/>
    <property type="evidence" value="ECO:0007669"/>
    <property type="project" value="TreeGrafter"/>
</dbReference>
<reference evidence="20 21" key="1">
    <citation type="submission" date="2023-01" db="EMBL/GenBank/DDBJ databases">
        <title>Analysis of 21 Apiospora genomes using comparative genomics revels a genus with tremendous synthesis potential of carbohydrate active enzymes and secondary metabolites.</title>
        <authorList>
            <person name="Sorensen T."/>
        </authorList>
    </citation>
    <scope>NUCLEOTIDE SEQUENCE [LARGE SCALE GENOMIC DNA]</scope>
    <source>
        <strain evidence="20 21">CBS 117206</strain>
    </source>
</reference>
<keyword evidence="18" id="KW-0812">Transmembrane</keyword>
<dbReference type="GO" id="GO:0008526">
    <property type="term" value="F:phosphatidylinositol transfer activity"/>
    <property type="evidence" value="ECO:0007669"/>
    <property type="project" value="UniProtKB-UniRule"/>
</dbReference>
<dbReference type="AlphaFoldDB" id="A0AAW0REF8"/>
<keyword evidence="10 16" id="KW-0492">Microsome</keyword>
<evidence type="ECO:0000256" key="6">
    <source>
        <dbReference type="ARBA" id="ARBA00022490"/>
    </source>
</evidence>
<evidence type="ECO:0000256" key="15">
    <source>
        <dbReference type="ARBA" id="ARBA00024180"/>
    </source>
</evidence>
<keyword evidence="6 16" id="KW-0963">Cytoplasm</keyword>
<evidence type="ECO:0000256" key="16">
    <source>
        <dbReference type="RuleBase" id="RU367059"/>
    </source>
</evidence>
<comment type="function">
    <text evidence="15">Non-classical phosphatidylinositol (PtdIns) transfer protein (PITP), which exhibits PtdIns-binding/transfer activity in the absence of detectable PtdCho-binding/transfer activity. Regulates PtdIns(4,5)P2 homeostasis at the plasma membrane. Heme-binding protein that may play a role in organic oxidant-induced stress responses.</text>
</comment>
<comment type="catalytic activity">
    <reaction evidence="14">
        <text>a 1,2-diacyl-sn-glycero-3-phospho-(1D-myo-inositol)(in) = a 1,2-diacyl-sn-glycero-3-phospho-(1D-myo-inositol)(out)</text>
        <dbReference type="Rhea" id="RHEA:38691"/>
        <dbReference type="ChEBI" id="CHEBI:57880"/>
    </reaction>
    <physiologicalReaction direction="left-to-right" evidence="14">
        <dbReference type="Rhea" id="RHEA:38692"/>
    </physiologicalReaction>
</comment>
<feature type="compositionally biased region" description="Low complexity" evidence="17">
    <location>
        <begin position="42"/>
        <end position="51"/>
    </location>
</feature>
<evidence type="ECO:0000256" key="10">
    <source>
        <dbReference type="ARBA" id="ARBA00022848"/>
    </source>
</evidence>
<evidence type="ECO:0000256" key="3">
    <source>
        <dbReference type="ARBA" id="ARBA00006667"/>
    </source>
</evidence>
<dbReference type="GO" id="GO:0005886">
    <property type="term" value="C:plasma membrane"/>
    <property type="evidence" value="ECO:0007669"/>
    <property type="project" value="TreeGrafter"/>
</dbReference>
<dbReference type="GO" id="GO:0005789">
    <property type="term" value="C:endoplasmic reticulum membrane"/>
    <property type="evidence" value="ECO:0007669"/>
    <property type="project" value="UniProtKB-SubCell"/>
</dbReference>
<dbReference type="SMART" id="SM00516">
    <property type="entry name" value="SEC14"/>
    <property type="match status" value="1"/>
</dbReference>
<dbReference type="PROSITE" id="PS50191">
    <property type="entry name" value="CRAL_TRIO"/>
    <property type="match status" value="1"/>
</dbReference>
<keyword evidence="8" id="KW-0479">Metal-binding</keyword>
<keyword evidence="21" id="KW-1185">Reference proteome</keyword>
<proteinExistence type="inferred from homology"/>
<sequence length="363" mass="39827">MAETQKPAAEPTEASAAPAPVEGAETQPKTDVSPKVEDSAEAEAGAAATAAKMEDLTLQEKAASAAEPAKTGPETAATETAQKETPAEEQPKANTPIQELYAAFQTQTHPEIWGVSLKDPEHHVPSQIVFQKYLNANDGDLAKAKDQLLKTLEWRLKIDPLEASIATWSKDKFDRLGYVTTYGDSSQGAEGKEVFTWNVYGHVKDMDHTFSSQDEFLNWRVGLMELALKELDISSATQPITAAWDPYKIYQVHDYKSVSFFRQNPKVKSAVKVTVDVFGQNYPELLKQKFFVNVPVIMGWVYAVVKLFVADRTAKKFHPMGNGANMSAEFADSKVPALGEKLPKEYGGKGEGLEVQGTQTLLD</sequence>
<dbReference type="PANTHER" id="PTHR47669">
    <property type="entry name" value="PHOSPHATIDYLINOSITOL TRANSFER PROTEIN SFH5"/>
    <property type="match status" value="1"/>
</dbReference>
<evidence type="ECO:0000256" key="5">
    <source>
        <dbReference type="ARBA" id="ARBA00022448"/>
    </source>
</evidence>
<evidence type="ECO:0000313" key="21">
    <source>
        <dbReference type="Proteomes" id="UP001392437"/>
    </source>
</evidence>
<evidence type="ECO:0000256" key="14">
    <source>
        <dbReference type="ARBA" id="ARBA00024146"/>
    </source>
</evidence>
<evidence type="ECO:0000256" key="7">
    <source>
        <dbReference type="ARBA" id="ARBA00022617"/>
    </source>
</evidence>
<dbReference type="GO" id="GO:0046872">
    <property type="term" value="F:metal ion binding"/>
    <property type="evidence" value="ECO:0007669"/>
    <property type="project" value="UniProtKB-KW"/>
</dbReference>
<keyword evidence="12 16" id="KW-0445">Lipid transport</keyword>
<comment type="similarity">
    <text evidence="3 16">Belongs to the SFH5 family.</text>
</comment>
<gene>
    <name evidence="20" type="ORF">PG999_001488</name>
</gene>
<evidence type="ECO:0000256" key="12">
    <source>
        <dbReference type="ARBA" id="ARBA00023055"/>
    </source>
</evidence>
<evidence type="ECO:0000256" key="13">
    <source>
        <dbReference type="ARBA" id="ARBA00023136"/>
    </source>
</evidence>
<keyword evidence="13 16" id="KW-0472">Membrane</keyword>
<dbReference type="SUPFAM" id="SSF46938">
    <property type="entry name" value="CRAL/TRIO N-terminal domain"/>
    <property type="match status" value="1"/>
</dbReference>
<dbReference type="GO" id="GO:0043001">
    <property type="term" value="P:Golgi to plasma membrane protein transport"/>
    <property type="evidence" value="ECO:0007669"/>
    <property type="project" value="TreeGrafter"/>
</dbReference>
<evidence type="ECO:0000256" key="11">
    <source>
        <dbReference type="ARBA" id="ARBA00023004"/>
    </source>
</evidence>
<dbReference type="Proteomes" id="UP001392437">
    <property type="component" value="Unassembled WGS sequence"/>
</dbReference>
<evidence type="ECO:0000256" key="9">
    <source>
        <dbReference type="ARBA" id="ARBA00022824"/>
    </source>
</evidence>
<evidence type="ECO:0000256" key="2">
    <source>
        <dbReference type="ARBA" id="ARBA00004406"/>
    </source>
</evidence>
<protein>
    <recommendedName>
        <fullName evidence="4 16">Phosphatidylinositol transfer protein SFH5</fullName>
        <shortName evidence="16">PITP SFH5</shortName>
    </recommendedName>
</protein>
<feature type="transmembrane region" description="Helical" evidence="18">
    <location>
        <begin position="290"/>
        <end position="309"/>
    </location>
</feature>
<evidence type="ECO:0000313" key="20">
    <source>
        <dbReference type="EMBL" id="KAK8133315.1"/>
    </source>
</evidence>
<feature type="compositionally biased region" description="Low complexity" evidence="17">
    <location>
        <begin position="7"/>
        <end position="20"/>
    </location>
</feature>
<evidence type="ECO:0000256" key="4">
    <source>
        <dbReference type="ARBA" id="ARBA00018320"/>
    </source>
</evidence>